<accession>A0A9D3VIX7</accession>
<dbReference type="Proteomes" id="UP000828251">
    <property type="component" value="Unassembled WGS sequence"/>
</dbReference>
<comment type="caution">
    <text evidence="1">The sequence shown here is derived from an EMBL/GenBank/DDBJ whole genome shotgun (WGS) entry which is preliminary data.</text>
</comment>
<keyword evidence="2" id="KW-1185">Reference proteome</keyword>
<dbReference type="OrthoDB" id="1001488at2759"/>
<protein>
    <submittedName>
        <fullName evidence="1">Uncharacterized protein</fullName>
    </submittedName>
</protein>
<sequence length="79" mass="8858">MHNLSKSPDTEIRGYLQGTGFLHASLMGLVVATISTSPSEQPIYVPIGDKVEPWVELRRTTRVARKYPTTVRSTLRSRC</sequence>
<evidence type="ECO:0000313" key="1">
    <source>
        <dbReference type="EMBL" id="KAH1082864.1"/>
    </source>
</evidence>
<evidence type="ECO:0000313" key="2">
    <source>
        <dbReference type="Proteomes" id="UP000828251"/>
    </source>
</evidence>
<proteinExistence type="predicted"/>
<reference evidence="1 2" key="1">
    <citation type="journal article" date="2021" name="Plant Biotechnol. J.">
        <title>Multi-omics assisted identification of the key and species-specific regulatory components of drought-tolerant mechanisms in Gossypium stocksii.</title>
        <authorList>
            <person name="Yu D."/>
            <person name="Ke L."/>
            <person name="Zhang D."/>
            <person name="Wu Y."/>
            <person name="Sun Y."/>
            <person name="Mei J."/>
            <person name="Sun J."/>
            <person name="Sun Y."/>
        </authorList>
    </citation>
    <scope>NUCLEOTIDE SEQUENCE [LARGE SCALE GENOMIC DNA]</scope>
    <source>
        <strain evidence="2">cv. E1</strain>
        <tissue evidence="1">Leaf</tissue>
    </source>
</reference>
<dbReference type="EMBL" id="JAIQCV010000007">
    <property type="protein sequence ID" value="KAH1082864.1"/>
    <property type="molecule type" value="Genomic_DNA"/>
</dbReference>
<name>A0A9D3VIX7_9ROSI</name>
<gene>
    <name evidence="1" type="ORF">J1N35_022625</name>
</gene>
<organism evidence="1 2">
    <name type="scientific">Gossypium stocksii</name>
    <dbReference type="NCBI Taxonomy" id="47602"/>
    <lineage>
        <taxon>Eukaryota</taxon>
        <taxon>Viridiplantae</taxon>
        <taxon>Streptophyta</taxon>
        <taxon>Embryophyta</taxon>
        <taxon>Tracheophyta</taxon>
        <taxon>Spermatophyta</taxon>
        <taxon>Magnoliopsida</taxon>
        <taxon>eudicotyledons</taxon>
        <taxon>Gunneridae</taxon>
        <taxon>Pentapetalae</taxon>
        <taxon>rosids</taxon>
        <taxon>malvids</taxon>
        <taxon>Malvales</taxon>
        <taxon>Malvaceae</taxon>
        <taxon>Malvoideae</taxon>
        <taxon>Gossypium</taxon>
    </lineage>
</organism>
<dbReference type="AlphaFoldDB" id="A0A9D3VIX7"/>